<keyword evidence="3" id="KW-1185">Reference proteome</keyword>
<dbReference type="GO" id="GO:0016020">
    <property type="term" value="C:membrane"/>
    <property type="evidence" value="ECO:0007669"/>
    <property type="project" value="TreeGrafter"/>
</dbReference>
<feature type="domain" description="CRAL-TRIO" evidence="1">
    <location>
        <begin position="101"/>
        <end position="265"/>
    </location>
</feature>
<dbReference type="EMBL" id="KQ977104">
    <property type="protein sequence ID" value="KYN05827.1"/>
    <property type="molecule type" value="Genomic_DNA"/>
</dbReference>
<dbReference type="Gene3D" id="1.20.5.1200">
    <property type="entry name" value="Alpha-tocopherol transfer"/>
    <property type="match status" value="1"/>
</dbReference>
<dbReference type="Gene3D" id="3.40.525.10">
    <property type="entry name" value="CRAL-TRIO lipid binding domain"/>
    <property type="match status" value="1"/>
</dbReference>
<dbReference type="Gene3D" id="1.10.8.20">
    <property type="entry name" value="N-terminal domain of phosphatidylinositol transfer protein sec14p"/>
    <property type="match status" value="1"/>
</dbReference>
<dbReference type="PROSITE" id="PS50191">
    <property type="entry name" value="CRAL_TRIO"/>
    <property type="match status" value="1"/>
</dbReference>
<dbReference type="Pfam" id="PF00650">
    <property type="entry name" value="CRAL_TRIO"/>
    <property type="match status" value="1"/>
</dbReference>
<accession>A0A151ILR8</accession>
<dbReference type="PANTHER" id="PTHR10174">
    <property type="entry name" value="ALPHA-TOCOPHEROL TRANSFER PROTEIN-RELATED"/>
    <property type="match status" value="1"/>
</dbReference>
<dbReference type="OrthoDB" id="6682367at2759"/>
<dbReference type="CDD" id="cd00170">
    <property type="entry name" value="SEC14"/>
    <property type="match status" value="1"/>
</dbReference>
<dbReference type="STRING" id="456900.A0A151ILR8"/>
<dbReference type="SUPFAM" id="SSF46938">
    <property type="entry name" value="CRAL/TRIO N-terminal domain"/>
    <property type="match status" value="1"/>
</dbReference>
<dbReference type="Proteomes" id="UP000078542">
    <property type="component" value="Unassembled WGS sequence"/>
</dbReference>
<dbReference type="InterPro" id="IPR001251">
    <property type="entry name" value="CRAL-TRIO_dom"/>
</dbReference>
<organism evidence="2 3">
    <name type="scientific">Cyphomyrmex costatus</name>
    <dbReference type="NCBI Taxonomy" id="456900"/>
    <lineage>
        <taxon>Eukaryota</taxon>
        <taxon>Metazoa</taxon>
        <taxon>Ecdysozoa</taxon>
        <taxon>Arthropoda</taxon>
        <taxon>Hexapoda</taxon>
        <taxon>Insecta</taxon>
        <taxon>Pterygota</taxon>
        <taxon>Neoptera</taxon>
        <taxon>Endopterygota</taxon>
        <taxon>Hymenoptera</taxon>
        <taxon>Apocrita</taxon>
        <taxon>Aculeata</taxon>
        <taxon>Formicoidea</taxon>
        <taxon>Formicidae</taxon>
        <taxon>Myrmicinae</taxon>
        <taxon>Cyphomyrmex</taxon>
    </lineage>
</organism>
<dbReference type="PANTHER" id="PTHR10174:SF224">
    <property type="entry name" value="RETINOL-BINDING PROTEIN PINTA"/>
    <property type="match status" value="1"/>
</dbReference>
<protein>
    <submittedName>
        <fullName evidence="2">Alpha-tocopherol transfer protein-like protein</fullName>
    </submittedName>
</protein>
<proteinExistence type="predicted"/>
<dbReference type="GO" id="GO:1902936">
    <property type="term" value="F:phosphatidylinositol bisphosphate binding"/>
    <property type="evidence" value="ECO:0007669"/>
    <property type="project" value="TreeGrafter"/>
</dbReference>
<dbReference type="SUPFAM" id="SSF52087">
    <property type="entry name" value="CRAL/TRIO domain"/>
    <property type="match status" value="1"/>
</dbReference>
<dbReference type="InterPro" id="IPR011074">
    <property type="entry name" value="CRAL/TRIO_N_dom"/>
</dbReference>
<evidence type="ECO:0000313" key="2">
    <source>
        <dbReference type="EMBL" id="KYN05827.1"/>
    </source>
</evidence>
<evidence type="ECO:0000313" key="3">
    <source>
        <dbReference type="Proteomes" id="UP000078542"/>
    </source>
</evidence>
<dbReference type="InterPro" id="IPR036273">
    <property type="entry name" value="CRAL/TRIO_N_dom_sf"/>
</dbReference>
<dbReference type="InterPro" id="IPR036865">
    <property type="entry name" value="CRAL-TRIO_dom_sf"/>
</dbReference>
<gene>
    <name evidence="2" type="ORF">ALC62_03306</name>
</gene>
<dbReference type="SMART" id="SM00516">
    <property type="entry name" value="SEC14"/>
    <property type="match status" value="1"/>
</dbReference>
<evidence type="ECO:0000259" key="1">
    <source>
        <dbReference type="PROSITE" id="PS50191"/>
    </source>
</evidence>
<dbReference type="KEGG" id="ccoa:108783639"/>
<dbReference type="AlphaFoldDB" id="A0A151ILR8"/>
<name>A0A151ILR8_9HYME</name>
<dbReference type="SMART" id="SM01100">
    <property type="entry name" value="CRAL_TRIO_N"/>
    <property type="match status" value="1"/>
</dbReference>
<dbReference type="PRINTS" id="PR00180">
    <property type="entry name" value="CRETINALDHBP"/>
</dbReference>
<sequence length="291" mass="34269">MTNERNHNDNIVDYVSQELTNEDKKYAAEYLNETDETRENAVSEIKLWIENELRIQIDDFLILRFLRVGKFNLEKTKIRIRNYYKQRSNLPEWFTNKNPFQPKVQEYLNLGMFLPLLKPDNQGRLILLIRGTLNDPRIHNIADMSKACMLTIELAVKFYPAASVYGIVSLIDMIDPTIRHILQFGPHTIMNIIHTWQSCYPMRYQAFNVFNVPKFFNVIINLAKSFMTKKLKDRFHVYADNLECFKDIPANILPVEYGGTAGTCQELTEYWKKAIEENSDWLTKDDNVQIE</sequence>
<reference evidence="2 3" key="1">
    <citation type="submission" date="2016-03" db="EMBL/GenBank/DDBJ databases">
        <title>Cyphomyrmex costatus WGS genome.</title>
        <authorList>
            <person name="Nygaard S."/>
            <person name="Hu H."/>
            <person name="Boomsma J."/>
            <person name="Zhang G."/>
        </authorList>
    </citation>
    <scope>NUCLEOTIDE SEQUENCE [LARGE SCALE GENOMIC DNA]</scope>
    <source>
        <strain evidence="2">MS0001</strain>
        <tissue evidence="2">Whole body</tissue>
    </source>
</reference>